<sequence>MTRGGGSDQQKGNLRLRVSSSEGPIVQPASHTLPCLILAVAEFPSADHFSRCSSSIARSSATHSLINYSSTPVPEACHDIYTVRPDHLEGSVHLESLSPTWWLQNYHRATHRFCKVKREQQPIKADPKDEDAPYTIAALECSKTRPPLTKDDPLLQLLLASHLDEPASIPDWVTPGFSHVGIALDDTVGRQVFLGDLPFPRSCIPALLRTHLTSPTSALKTWINRVLDGSAGPFTDTAANHKSKPRDIYMPNWRKCWSFGTAYLRCDGGVCLTSSTPHVRWAGLLVCKCGRRGSAAARENLNCLPLLVRRLDHVTPARTTRVPFQDFRISTDYLHNNHFRKTPDKANRIQSPIGSPDFRMWESCRTMPLVSGFSRRGSHFAPALAFRRWSILTSLHPQQPSRPREGEREFPRLLQTAAEDGIDKKKLQTICCVGGVQVEGRAKPAQSKRHKRERKHVPPDGGENSAHRSPDVEGCYLFAHSQGKSTHRMLWKRLGRGTGRMRKNEKGGEECETHYSFHFNYTEGQGCVQNGRRLGCPIPRNVFNGCLYRSLVSGRNTFDFSRSHSGYWFLLRAPSVYTTEHEPAYLATLHHMPLQASIL</sequence>
<dbReference type="EMBL" id="JARBHB010000001">
    <property type="protein sequence ID" value="KAJ8895125.1"/>
    <property type="molecule type" value="Genomic_DNA"/>
</dbReference>
<accession>A0ABQ9IEM7</accession>
<dbReference type="Proteomes" id="UP001159363">
    <property type="component" value="Chromosome 1"/>
</dbReference>
<proteinExistence type="predicted"/>
<evidence type="ECO:0000313" key="2">
    <source>
        <dbReference type="EMBL" id="KAJ8895125.1"/>
    </source>
</evidence>
<feature type="compositionally biased region" description="Basic residues" evidence="1">
    <location>
        <begin position="446"/>
        <end position="455"/>
    </location>
</feature>
<evidence type="ECO:0000313" key="3">
    <source>
        <dbReference type="Proteomes" id="UP001159363"/>
    </source>
</evidence>
<gene>
    <name evidence="2" type="ORF">PR048_000450</name>
</gene>
<feature type="region of interest" description="Disordered" evidence="1">
    <location>
        <begin position="441"/>
        <end position="469"/>
    </location>
</feature>
<name>A0ABQ9IEM7_9NEOP</name>
<comment type="caution">
    <text evidence="2">The sequence shown here is derived from an EMBL/GenBank/DDBJ whole genome shotgun (WGS) entry which is preliminary data.</text>
</comment>
<keyword evidence="3" id="KW-1185">Reference proteome</keyword>
<protein>
    <submittedName>
        <fullName evidence="2">Uncharacterized protein</fullName>
    </submittedName>
</protein>
<organism evidence="2 3">
    <name type="scientific">Dryococelus australis</name>
    <dbReference type="NCBI Taxonomy" id="614101"/>
    <lineage>
        <taxon>Eukaryota</taxon>
        <taxon>Metazoa</taxon>
        <taxon>Ecdysozoa</taxon>
        <taxon>Arthropoda</taxon>
        <taxon>Hexapoda</taxon>
        <taxon>Insecta</taxon>
        <taxon>Pterygota</taxon>
        <taxon>Neoptera</taxon>
        <taxon>Polyneoptera</taxon>
        <taxon>Phasmatodea</taxon>
        <taxon>Verophasmatodea</taxon>
        <taxon>Anareolatae</taxon>
        <taxon>Phasmatidae</taxon>
        <taxon>Eurycanthinae</taxon>
        <taxon>Dryococelus</taxon>
    </lineage>
</organism>
<reference evidence="2 3" key="1">
    <citation type="submission" date="2023-02" db="EMBL/GenBank/DDBJ databases">
        <title>LHISI_Scaffold_Assembly.</title>
        <authorList>
            <person name="Stuart O.P."/>
            <person name="Cleave R."/>
            <person name="Magrath M.J.L."/>
            <person name="Mikheyev A.S."/>
        </authorList>
    </citation>
    <scope>NUCLEOTIDE SEQUENCE [LARGE SCALE GENOMIC DNA]</scope>
    <source>
        <strain evidence="2">Daus_M_001</strain>
        <tissue evidence="2">Leg muscle</tissue>
    </source>
</reference>
<evidence type="ECO:0000256" key="1">
    <source>
        <dbReference type="SAM" id="MobiDB-lite"/>
    </source>
</evidence>